<evidence type="ECO:0000313" key="3">
    <source>
        <dbReference type="Proteomes" id="UP000789759"/>
    </source>
</evidence>
<feature type="compositionally biased region" description="Polar residues" evidence="1">
    <location>
        <begin position="1"/>
        <end position="20"/>
    </location>
</feature>
<gene>
    <name evidence="2" type="ORF">CPELLU_LOCUS7354</name>
</gene>
<feature type="region of interest" description="Disordered" evidence="1">
    <location>
        <begin position="1"/>
        <end position="38"/>
    </location>
</feature>
<comment type="caution">
    <text evidence="2">The sequence shown here is derived from an EMBL/GenBank/DDBJ whole genome shotgun (WGS) entry which is preliminary data.</text>
</comment>
<name>A0A9N9CQY0_9GLOM</name>
<dbReference type="Proteomes" id="UP000789759">
    <property type="component" value="Unassembled WGS sequence"/>
</dbReference>
<sequence>MNNTLIRLTQPDNGGNSQSNRPDKTNSSVSSQQQSSTETADLHLIDTVKHVTQDTGNYPSTTPLMLVAAVSVFKSSVKKYSSLDYTKLKGICDVQGFSNPYAENDDEPVLQLTEGGHISIKCQACHTIFSDISEWLLAFKLYMDAVLIIYENREQKLNNYRDHINELCLKQNFYTVMSYNKDYRITLVTNQDTTLSDYNTEVEGRNFDITTIKRQRYNTY</sequence>
<feature type="compositionally biased region" description="Low complexity" evidence="1">
    <location>
        <begin position="27"/>
        <end position="36"/>
    </location>
</feature>
<keyword evidence="3" id="KW-1185">Reference proteome</keyword>
<accession>A0A9N9CQY0</accession>
<dbReference type="OrthoDB" id="2355984at2759"/>
<organism evidence="2 3">
    <name type="scientific">Cetraspora pellucida</name>
    <dbReference type="NCBI Taxonomy" id="1433469"/>
    <lineage>
        <taxon>Eukaryota</taxon>
        <taxon>Fungi</taxon>
        <taxon>Fungi incertae sedis</taxon>
        <taxon>Mucoromycota</taxon>
        <taxon>Glomeromycotina</taxon>
        <taxon>Glomeromycetes</taxon>
        <taxon>Diversisporales</taxon>
        <taxon>Gigasporaceae</taxon>
        <taxon>Cetraspora</taxon>
    </lineage>
</organism>
<dbReference type="AlphaFoldDB" id="A0A9N9CQY0"/>
<dbReference type="EMBL" id="CAJVQA010004894">
    <property type="protein sequence ID" value="CAG8608848.1"/>
    <property type="molecule type" value="Genomic_DNA"/>
</dbReference>
<proteinExistence type="predicted"/>
<evidence type="ECO:0000313" key="2">
    <source>
        <dbReference type="EMBL" id="CAG8608848.1"/>
    </source>
</evidence>
<reference evidence="2" key="1">
    <citation type="submission" date="2021-06" db="EMBL/GenBank/DDBJ databases">
        <authorList>
            <person name="Kallberg Y."/>
            <person name="Tangrot J."/>
            <person name="Rosling A."/>
        </authorList>
    </citation>
    <scope>NUCLEOTIDE SEQUENCE</scope>
    <source>
        <strain evidence="2">FL966</strain>
    </source>
</reference>
<evidence type="ECO:0000256" key="1">
    <source>
        <dbReference type="SAM" id="MobiDB-lite"/>
    </source>
</evidence>
<protein>
    <submittedName>
        <fullName evidence="2">15906_t:CDS:1</fullName>
    </submittedName>
</protein>